<proteinExistence type="predicted"/>
<reference evidence="1 2" key="1">
    <citation type="submission" date="2023-02" db="EMBL/GenBank/DDBJ databases">
        <title>LHISI_Scaffold_Assembly.</title>
        <authorList>
            <person name="Stuart O.P."/>
            <person name="Cleave R."/>
            <person name="Magrath M.J.L."/>
            <person name="Mikheyev A.S."/>
        </authorList>
    </citation>
    <scope>NUCLEOTIDE SEQUENCE [LARGE SCALE GENOMIC DNA]</scope>
    <source>
        <strain evidence="1">Daus_M_001</strain>
        <tissue evidence="1">Leg muscle</tissue>
    </source>
</reference>
<evidence type="ECO:0008006" key="3">
    <source>
        <dbReference type="Google" id="ProtNLM"/>
    </source>
</evidence>
<comment type="caution">
    <text evidence="1">The sequence shown here is derived from an EMBL/GenBank/DDBJ whole genome shotgun (WGS) entry which is preliminary data.</text>
</comment>
<organism evidence="1 2">
    <name type="scientific">Dryococelus australis</name>
    <dbReference type="NCBI Taxonomy" id="614101"/>
    <lineage>
        <taxon>Eukaryota</taxon>
        <taxon>Metazoa</taxon>
        <taxon>Ecdysozoa</taxon>
        <taxon>Arthropoda</taxon>
        <taxon>Hexapoda</taxon>
        <taxon>Insecta</taxon>
        <taxon>Pterygota</taxon>
        <taxon>Neoptera</taxon>
        <taxon>Polyneoptera</taxon>
        <taxon>Phasmatodea</taxon>
        <taxon>Verophasmatodea</taxon>
        <taxon>Anareolatae</taxon>
        <taxon>Phasmatidae</taxon>
        <taxon>Eurycanthinae</taxon>
        <taxon>Dryococelus</taxon>
    </lineage>
</organism>
<name>A0ABQ9HK30_9NEOP</name>
<evidence type="ECO:0000313" key="1">
    <source>
        <dbReference type="EMBL" id="KAJ8884701.1"/>
    </source>
</evidence>
<sequence>MKPSDILVMILHTVLYGMKTWRAVVLISSVQADTPGNVHRLTFSDTCAGQNRNIAVAVMFMVAIQQYSSSKDSLDIQILNVIVTTQEVNVQRRKWMWRSEYHMNGTCL</sequence>
<gene>
    <name evidence="1" type="ORF">PR048_016559</name>
</gene>
<evidence type="ECO:0000313" key="2">
    <source>
        <dbReference type="Proteomes" id="UP001159363"/>
    </source>
</evidence>
<protein>
    <recommendedName>
        <fullName evidence="3">Secreted protein</fullName>
    </recommendedName>
</protein>
<accession>A0ABQ9HK30</accession>
<dbReference type="Proteomes" id="UP001159363">
    <property type="component" value="Chromosome 4"/>
</dbReference>
<dbReference type="EMBL" id="JARBHB010000005">
    <property type="protein sequence ID" value="KAJ8884701.1"/>
    <property type="molecule type" value="Genomic_DNA"/>
</dbReference>
<keyword evidence="2" id="KW-1185">Reference proteome</keyword>